<dbReference type="EMBL" id="WQNE01000007">
    <property type="protein sequence ID" value="MVT73790.1"/>
    <property type="molecule type" value="Genomic_DNA"/>
</dbReference>
<keyword evidence="2" id="KW-1185">Reference proteome</keyword>
<protein>
    <submittedName>
        <fullName evidence="1">Uncharacterized protein</fullName>
    </submittedName>
</protein>
<evidence type="ECO:0000313" key="2">
    <source>
        <dbReference type="Proteomes" id="UP000449969"/>
    </source>
</evidence>
<comment type="caution">
    <text evidence="1">The sequence shown here is derived from an EMBL/GenBank/DDBJ whole genome shotgun (WGS) entry which is preliminary data.</text>
</comment>
<evidence type="ECO:0000313" key="1">
    <source>
        <dbReference type="EMBL" id="MVT73790.1"/>
    </source>
</evidence>
<dbReference type="AlphaFoldDB" id="A0A844TGP5"/>
<sequence>MKQAIIRWVEHFVERGALNLVKGFHESITAEDVDACAAGKLVDRYYHRDGLDLLGRRQVAGTY</sequence>
<organism evidence="1 2">
    <name type="scientific">Bradyrhizobium cajani</name>
    <dbReference type="NCBI Taxonomy" id="1928661"/>
    <lineage>
        <taxon>Bacteria</taxon>
        <taxon>Pseudomonadati</taxon>
        <taxon>Pseudomonadota</taxon>
        <taxon>Alphaproteobacteria</taxon>
        <taxon>Hyphomicrobiales</taxon>
        <taxon>Nitrobacteraceae</taxon>
        <taxon>Bradyrhizobium</taxon>
    </lineage>
</organism>
<dbReference type="RefSeq" id="WP_167532990.1">
    <property type="nucleotide sequence ID" value="NZ_JANADL010000001.1"/>
</dbReference>
<name>A0A844TGP5_9BRAD</name>
<gene>
    <name evidence="1" type="ORF">GPL20_12150</name>
</gene>
<reference evidence="1 2" key="1">
    <citation type="submission" date="2019-12" db="EMBL/GenBank/DDBJ databases">
        <title>Draft genome sequences Bradyrhizobium cajani AMBPC1010, Bradyrhizobium pachyrhizi AMBPC1040 and Bradyrhizobium yuanmingense ALSPC3051, three plant growth promoting strains isolated from nodules of Cajanus cajan L. in Dominican Republic.</title>
        <authorList>
            <person name="Flores-Felix J.D."/>
            <person name="Araujo J."/>
            <person name="Diaz-Alcantara C."/>
            <person name="Gonzalez-Andres F."/>
            <person name="Velazquez E."/>
        </authorList>
    </citation>
    <scope>NUCLEOTIDE SEQUENCE [LARGE SCALE GENOMIC DNA]</scope>
    <source>
        <strain evidence="1 2">1010</strain>
    </source>
</reference>
<proteinExistence type="predicted"/>
<dbReference type="Proteomes" id="UP000449969">
    <property type="component" value="Unassembled WGS sequence"/>
</dbReference>
<accession>A0A844TGP5</accession>